<dbReference type="SUPFAM" id="SSF53448">
    <property type="entry name" value="Nucleotide-diphospho-sugar transferases"/>
    <property type="match status" value="1"/>
</dbReference>
<evidence type="ECO:0000256" key="2">
    <source>
        <dbReference type="ARBA" id="ARBA00022676"/>
    </source>
</evidence>
<dbReference type="GO" id="GO:0009247">
    <property type="term" value="P:glycolipid biosynthetic process"/>
    <property type="evidence" value="ECO:0007669"/>
    <property type="project" value="TreeGrafter"/>
</dbReference>
<dbReference type="PANTHER" id="PTHR43398:SF1">
    <property type="entry name" value="DOLICHOL-PHOSPHATE MANNOSYLTRANSFERASE SUBUNIT 1"/>
    <property type="match status" value="1"/>
</dbReference>
<dbReference type="InterPro" id="IPR039528">
    <property type="entry name" value="DPM1-like"/>
</dbReference>
<name>A0A0U5F454_9PROT</name>
<evidence type="ECO:0000313" key="6">
    <source>
        <dbReference type="Proteomes" id="UP000056109"/>
    </source>
</evidence>
<accession>A0A0U5F454</accession>
<evidence type="ECO:0000259" key="4">
    <source>
        <dbReference type="Pfam" id="PF00535"/>
    </source>
</evidence>
<protein>
    <submittedName>
        <fullName evidence="5">Dolichol-phosphate mannosyltransferase</fullName>
        <ecNumber evidence="5">2.4.1.83</ecNumber>
    </submittedName>
</protein>
<dbReference type="KEGG" id="asz:ASN_3465"/>
<dbReference type="Proteomes" id="UP000056109">
    <property type="component" value="Chromosome I"/>
</dbReference>
<dbReference type="CDD" id="cd06442">
    <property type="entry name" value="DPM1_like"/>
    <property type="match status" value="1"/>
</dbReference>
<reference evidence="6" key="1">
    <citation type="submission" date="2014-09" db="EMBL/GenBank/DDBJ databases">
        <authorList>
            <person name="Illeghems K.G."/>
        </authorList>
    </citation>
    <scope>NUCLEOTIDE SEQUENCE [LARGE SCALE GENOMIC DNA]</scope>
    <source>
        <strain evidence="6">108B</strain>
    </source>
</reference>
<dbReference type="Gene3D" id="3.90.550.10">
    <property type="entry name" value="Spore Coat Polysaccharide Biosynthesis Protein SpsA, Chain A"/>
    <property type="match status" value="1"/>
</dbReference>
<comment type="similarity">
    <text evidence="1">Belongs to the glycosyltransferase 2 family.</text>
</comment>
<dbReference type="Pfam" id="PF00535">
    <property type="entry name" value="Glycos_transf_2"/>
    <property type="match status" value="1"/>
</dbReference>
<keyword evidence="6" id="KW-1185">Reference proteome</keyword>
<feature type="domain" description="Glycosyltransferase 2-like" evidence="4">
    <location>
        <begin position="58"/>
        <end position="224"/>
    </location>
</feature>
<proteinExistence type="inferred from homology"/>
<sequence>MTGHMSILTCSNQKTATSFRLISKKLFGKRVEMFHSKNSLLLTDTTPVYTKRESPQLSIIVPCYNEAENIKILVSAIDKALSSVVWEIIFVDDNSPDNTIDVIRECAARDPRIRGIRRVGRKGLSSAVIEGVLSSSAPFAAVMDGDLQHDECCLVPMLREITEHGYDLVVASRYVVGGDDNGLDGIWRHFLSKGGSSFTRRLLSIQLQDPMSGFFMFKRALFEKAATQMSGAGFKILLDLICSSSLPLKIKEVPTTFKPRRYGESKLDFGVILNLLKFIARMKVKKVLGGIS</sequence>
<dbReference type="AlphaFoldDB" id="A0A0U5F454"/>
<gene>
    <name evidence="5" type="ORF">ASN_3465</name>
</gene>
<dbReference type="EMBL" id="LN606600">
    <property type="protein sequence ID" value="CEF42696.1"/>
    <property type="molecule type" value="Genomic_DNA"/>
</dbReference>
<dbReference type="GO" id="GO:0016020">
    <property type="term" value="C:membrane"/>
    <property type="evidence" value="ECO:0007669"/>
    <property type="project" value="GOC"/>
</dbReference>
<dbReference type="InterPro" id="IPR001173">
    <property type="entry name" value="Glyco_trans_2-like"/>
</dbReference>
<dbReference type="PATRIC" id="fig|446692.3.peg.3678"/>
<evidence type="ECO:0000256" key="1">
    <source>
        <dbReference type="ARBA" id="ARBA00006739"/>
    </source>
</evidence>
<dbReference type="EC" id="2.4.1.83" evidence="5"/>
<evidence type="ECO:0000313" key="5">
    <source>
        <dbReference type="EMBL" id="CEF42696.1"/>
    </source>
</evidence>
<keyword evidence="3 5" id="KW-0808">Transferase</keyword>
<keyword evidence="2 5" id="KW-0328">Glycosyltransferase</keyword>
<evidence type="ECO:0000256" key="3">
    <source>
        <dbReference type="ARBA" id="ARBA00022679"/>
    </source>
</evidence>
<organism evidence="5 6">
    <name type="scientific">Acetobacter senegalensis</name>
    <dbReference type="NCBI Taxonomy" id="446692"/>
    <lineage>
        <taxon>Bacteria</taxon>
        <taxon>Pseudomonadati</taxon>
        <taxon>Pseudomonadota</taxon>
        <taxon>Alphaproteobacteria</taxon>
        <taxon>Acetobacterales</taxon>
        <taxon>Acetobacteraceae</taxon>
        <taxon>Acetobacter</taxon>
    </lineage>
</organism>
<dbReference type="PANTHER" id="PTHR43398">
    <property type="entry name" value="DOLICHOL-PHOSPHATE MANNOSYLTRANSFERASE SUBUNIT 1"/>
    <property type="match status" value="1"/>
</dbReference>
<dbReference type="InterPro" id="IPR029044">
    <property type="entry name" value="Nucleotide-diphossugar_trans"/>
</dbReference>
<dbReference type="GO" id="GO:0004582">
    <property type="term" value="F:dolichyl-phosphate beta-D-mannosyltransferase activity"/>
    <property type="evidence" value="ECO:0007669"/>
    <property type="project" value="UniProtKB-EC"/>
</dbReference>